<accession>A0A9D3PFK8</accession>
<sequence length="163" mass="17627">MLVSSVADFTPIMQCSNVVTLPRALLQFRSSLHAMMDHMHTDPKMAELMNTSLGRYLNSHPFFALALLVFGAMATVPIGLFLGFAMVTFIGATVGFVLLEVFLLSLGGATLLCVLCGLAVLAIAVSSILSAVYITTSNILNFYYSQCLSEKRDPVKSKGLQKQ</sequence>
<keyword evidence="6" id="KW-0256">Endoplasmic reticulum</keyword>
<dbReference type="AlphaFoldDB" id="A0A9D3PFK8"/>
<dbReference type="GO" id="GO:0005811">
    <property type="term" value="C:lipid droplet"/>
    <property type="evidence" value="ECO:0007669"/>
    <property type="project" value="UniProtKB-SubCell"/>
</dbReference>
<evidence type="ECO:0000256" key="2">
    <source>
        <dbReference type="ARBA" id="ARBA00004502"/>
    </source>
</evidence>
<keyword evidence="7 9" id="KW-1133">Transmembrane helix</keyword>
<keyword evidence="5 9" id="KW-0812">Transmembrane</keyword>
<evidence type="ECO:0000256" key="8">
    <source>
        <dbReference type="ARBA" id="ARBA00023136"/>
    </source>
</evidence>
<comment type="similarity">
    <text evidence="3">Belongs to the LDAF1 family.</text>
</comment>
<evidence type="ECO:0000256" key="3">
    <source>
        <dbReference type="ARBA" id="ARBA00007618"/>
    </source>
</evidence>
<evidence type="ECO:0000313" key="11">
    <source>
        <dbReference type="Proteomes" id="UP001046870"/>
    </source>
</evidence>
<evidence type="ECO:0000256" key="4">
    <source>
        <dbReference type="ARBA" id="ARBA00022677"/>
    </source>
</evidence>
<evidence type="ECO:0000256" key="6">
    <source>
        <dbReference type="ARBA" id="ARBA00022824"/>
    </source>
</evidence>
<feature type="transmembrane region" description="Helical" evidence="9">
    <location>
        <begin position="53"/>
        <end position="74"/>
    </location>
</feature>
<evidence type="ECO:0000256" key="7">
    <source>
        <dbReference type="ARBA" id="ARBA00022989"/>
    </source>
</evidence>
<comment type="subcellular location">
    <subcellularLocation>
        <location evidence="1">Endoplasmic reticulum membrane</location>
        <topology evidence="1">Multi-pass membrane protein</topology>
    </subcellularLocation>
    <subcellularLocation>
        <location evidence="2">Lipid droplet</location>
    </subcellularLocation>
</comment>
<dbReference type="PANTHER" id="PTHR14275">
    <property type="entry name" value="PROMETHIN"/>
    <property type="match status" value="1"/>
</dbReference>
<evidence type="ECO:0000256" key="9">
    <source>
        <dbReference type="SAM" id="Phobius"/>
    </source>
</evidence>
<evidence type="ECO:0008006" key="12">
    <source>
        <dbReference type="Google" id="ProtNLM"/>
    </source>
</evidence>
<dbReference type="InterPro" id="IPR029709">
    <property type="entry name" value="LDAF1"/>
</dbReference>
<dbReference type="GO" id="GO:0005789">
    <property type="term" value="C:endoplasmic reticulum membrane"/>
    <property type="evidence" value="ECO:0007669"/>
    <property type="project" value="UniProtKB-SubCell"/>
</dbReference>
<keyword evidence="4" id="KW-0551">Lipid droplet</keyword>
<dbReference type="Pfam" id="PF16015">
    <property type="entry name" value="Promethin"/>
    <property type="match status" value="1"/>
</dbReference>
<dbReference type="EMBL" id="JAFDVH010000019">
    <property type="protein sequence ID" value="KAG7459372.1"/>
    <property type="molecule type" value="Genomic_DNA"/>
</dbReference>
<dbReference type="Proteomes" id="UP001046870">
    <property type="component" value="Chromosome 19"/>
</dbReference>
<feature type="transmembrane region" description="Helical" evidence="9">
    <location>
        <begin position="80"/>
        <end position="104"/>
    </location>
</feature>
<keyword evidence="8 9" id="KW-0472">Membrane</keyword>
<organism evidence="10 11">
    <name type="scientific">Megalops atlanticus</name>
    <name type="common">Tarpon</name>
    <name type="synonym">Clupea gigantea</name>
    <dbReference type="NCBI Taxonomy" id="7932"/>
    <lineage>
        <taxon>Eukaryota</taxon>
        <taxon>Metazoa</taxon>
        <taxon>Chordata</taxon>
        <taxon>Craniata</taxon>
        <taxon>Vertebrata</taxon>
        <taxon>Euteleostomi</taxon>
        <taxon>Actinopterygii</taxon>
        <taxon>Neopterygii</taxon>
        <taxon>Teleostei</taxon>
        <taxon>Elopiformes</taxon>
        <taxon>Megalopidae</taxon>
        <taxon>Megalops</taxon>
    </lineage>
</organism>
<evidence type="ECO:0000256" key="1">
    <source>
        <dbReference type="ARBA" id="ARBA00004477"/>
    </source>
</evidence>
<name>A0A9D3PFK8_MEGAT</name>
<gene>
    <name evidence="10" type="ORF">MATL_G00210000</name>
</gene>
<evidence type="ECO:0000313" key="10">
    <source>
        <dbReference type="EMBL" id="KAG7459372.1"/>
    </source>
</evidence>
<dbReference type="PANTHER" id="PTHR14275:SF0">
    <property type="entry name" value="LIPID DROPLET ASSEMBLY FACTOR 1"/>
    <property type="match status" value="1"/>
</dbReference>
<keyword evidence="11" id="KW-1185">Reference proteome</keyword>
<proteinExistence type="inferred from homology"/>
<reference evidence="10" key="1">
    <citation type="submission" date="2021-01" db="EMBL/GenBank/DDBJ databases">
        <authorList>
            <person name="Zahm M."/>
            <person name="Roques C."/>
            <person name="Cabau C."/>
            <person name="Klopp C."/>
            <person name="Donnadieu C."/>
            <person name="Jouanno E."/>
            <person name="Lampietro C."/>
            <person name="Louis A."/>
            <person name="Herpin A."/>
            <person name="Echchiki A."/>
            <person name="Berthelot C."/>
            <person name="Parey E."/>
            <person name="Roest-Crollius H."/>
            <person name="Braasch I."/>
            <person name="Postlethwait J."/>
            <person name="Bobe J."/>
            <person name="Montfort J."/>
            <person name="Bouchez O."/>
            <person name="Begum T."/>
            <person name="Mejri S."/>
            <person name="Adams A."/>
            <person name="Chen W.-J."/>
            <person name="Guiguen Y."/>
        </authorList>
    </citation>
    <scope>NUCLEOTIDE SEQUENCE</scope>
    <source>
        <strain evidence="10">YG-15Mar2019-1</strain>
        <tissue evidence="10">Brain</tissue>
    </source>
</reference>
<comment type="caution">
    <text evidence="10">The sequence shown here is derived from an EMBL/GenBank/DDBJ whole genome shotgun (WGS) entry which is preliminary data.</text>
</comment>
<feature type="transmembrane region" description="Helical" evidence="9">
    <location>
        <begin position="111"/>
        <end position="134"/>
    </location>
</feature>
<dbReference type="OrthoDB" id="9943433at2759"/>
<evidence type="ECO:0000256" key="5">
    <source>
        <dbReference type="ARBA" id="ARBA00022692"/>
    </source>
</evidence>
<protein>
    <recommendedName>
        <fullName evidence="12">Promethin</fullName>
    </recommendedName>
</protein>